<evidence type="ECO:0000313" key="5">
    <source>
        <dbReference type="Proteomes" id="UP000183670"/>
    </source>
</evidence>
<evidence type="ECO:0000313" key="2">
    <source>
        <dbReference type="EMBL" id="SDB78885.1"/>
    </source>
</evidence>
<dbReference type="InterPro" id="IPR012547">
    <property type="entry name" value="PDDEXK_9"/>
</dbReference>
<gene>
    <name evidence="2" type="ORF">SAMN05192581_10541</name>
    <name evidence="3" type="ORF">SAMN05192582_101329</name>
</gene>
<evidence type="ECO:0000313" key="3">
    <source>
        <dbReference type="EMBL" id="SDH78011.1"/>
    </source>
</evidence>
<accession>A0A1G8F7C8</accession>
<dbReference type="InterPro" id="IPR018631">
    <property type="entry name" value="AAA-ATPase-like_dom"/>
</dbReference>
<dbReference type="PANTHER" id="PTHR34825:SF1">
    <property type="entry name" value="AAA-ATPASE-LIKE DOMAIN-CONTAINING PROTEIN"/>
    <property type="match status" value="1"/>
</dbReference>
<evidence type="ECO:0000313" key="4">
    <source>
        <dbReference type="Proteomes" id="UP000181870"/>
    </source>
</evidence>
<dbReference type="Pfam" id="PF09820">
    <property type="entry name" value="AAA-ATPase_like"/>
    <property type="match status" value="1"/>
</dbReference>
<reference evidence="3 5" key="2">
    <citation type="submission" date="2016-10" db="EMBL/GenBank/DDBJ databases">
        <authorList>
            <person name="de Groot N.N."/>
        </authorList>
    </citation>
    <scope>NUCLEOTIDE SEQUENCE [LARGE SCALE GENOMIC DNA]</scope>
    <source>
        <strain evidence="2 5">NLAE-zl-C500</strain>
        <strain evidence="3">NLAE-zl-C57</strain>
    </source>
</reference>
<dbReference type="EMBL" id="FNDO01000013">
    <property type="protein sequence ID" value="SDH78011.1"/>
    <property type="molecule type" value="Genomic_DNA"/>
</dbReference>
<dbReference type="Proteomes" id="UP000181870">
    <property type="component" value="Unassembled WGS sequence"/>
</dbReference>
<dbReference type="EMBL" id="FMYE01000054">
    <property type="protein sequence ID" value="SDB78885.1"/>
    <property type="molecule type" value="Genomic_DNA"/>
</dbReference>
<dbReference type="Pfam" id="PF08011">
    <property type="entry name" value="PDDEXK_9"/>
    <property type="match status" value="1"/>
</dbReference>
<reference evidence="4" key="1">
    <citation type="submission" date="2016-10" db="EMBL/GenBank/DDBJ databases">
        <authorList>
            <person name="Varghese N."/>
            <person name="Submissions S."/>
        </authorList>
    </citation>
    <scope>NUCLEOTIDE SEQUENCE [LARGE SCALE GENOMIC DNA]</scope>
    <source>
        <strain evidence="4">NLAE-zl-C57</strain>
    </source>
</reference>
<feature type="domain" description="AAA-ATPase-like" evidence="1">
    <location>
        <begin position="7"/>
        <end position="203"/>
    </location>
</feature>
<dbReference type="PANTHER" id="PTHR34825">
    <property type="entry name" value="CONSERVED PROTEIN, WITH A WEAK D-GALACTARATE DEHYDRATASE/ALTRONATE HYDROLASE DOMAIN"/>
    <property type="match status" value="1"/>
</dbReference>
<dbReference type="AlphaFoldDB" id="A0A1G8F7C8"/>
<dbReference type="Proteomes" id="UP000183670">
    <property type="component" value="Unassembled WGS sequence"/>
</dbReference>
<sequence length="517" mass="60725">MSNKIYPIGIQNFEKIRQDGYFYVDKTALMYQMVKTGSYYFLSRPRRFGKSLLISTLEAYFQGKKELFAGLMVEKLEKDWIEHPILHLDLNIEKYDVPESLDNILDKSLTAWEKLYGAEPSERSFSLRFAGIIERAYEKTGQRVVILVDEYDKPMLQAIGNEDLQKQFRDTLKPFYGALKTMDGCIKFALLTGVTKFGKVSVFSDLNNLKDISMDERFVDICGITEKEIHDNLEEELHQLAEKQKMSYEQVCAELKECYDGYHFVEHTIGIYNPFSLLNTFDKMKFGSYWFETGTPTYLVNLLKKHHYDLERMAHEETDEQVLNSIDSESSNPIPVIYQSGYLTIKGYDERFGIYRLGFPNREVEEGFVRFLLPYYANVNKVESPFEIQKFVREVESGDYNSFFRRLQSFFADTGYDVIREQELHYENVLFIVFKLVGFYTKVEYHTSEGRIDLVLQTDKFIYVMEFKLNGTAEEALKQINEKHYSLPFEADNRKLFKVGVNFSSQTRNIEKWIVEE</sequence>
<protein>
    <submittedName>
        <fullName evidence="3">PD-(D/E)XK nuclease superfamily protein</fullName>
    </submittedName>
</protein>
<name>A0A1G8F7C8_BACOV</name>
<dbReference type="RefSeq" id="WP_074559530.1">
    <property type="nucleotide sequence ID" value="NZ_FMYE01000054.1"/>
</dbReference>
<organism evidence="3 4">
    <name type="scientific">Bacteroides ovatus</name>
    <dbReference type="NCBI Taxonomy" id="28116"/>
    <lineage>
        <taxon>Bacteria</taxon>
        <taxon>Pseudomonadati</taxon>
        <taxon>Bacteroidota</taxon>
        <taxon>Bacteroidia</taxon>
        <taxon>Bacteroidales</taxon>
        <taxon>Bacteroidaceae</taxon>
        <taxon>Bacteroides</taxon>
    </lineage>
</organism>
<evidence type="ECO:0000259" key="1">
    <source>
        <dbReference type="Pfam" id="PF09820"/>
    </source>
</evidence>
<proteinExistence type="predicted"/>